<dbReference type="Gene3D" id="3.40.50.410">
    <property type="entry name" value="von Willebrand factor, type A domain"/>
    <property type="match status" value="1"/>
</dbReference>
<accession>A0A540VKX3</accession>
<dbReference type="CDD" id="cd00198">
    <property type="entry name" value="vWFA"/>
    <property type="match status" value="1"/>
</dbReference>
<sequence length="593" mass="66292">MNLGNRHTPRRRGAPIRRRNLGLAIGAIALSLVLCTSATISGILWVVRAFTDRGDDIVQQVPAWAVDSAELTVAVSPVMAPVLQELAGRFNSLDYRTPDGKKMAVRLVTEVPEKMVQQALDFPPFQAMSPDSSLWLEQLEAEWARRYGDQNEDTTIPIGQRRISEQMRYAVSPVVIAAWESVARELGWPERPIGWQDIQRKATEDPNFKWNHPSTNNASGLLATLAEFYAGAGLTRGLTEEAATAEETLAYVQAVEATVRFYGEGEEVIVQRLAQEGRSFLDAFVGQEQVVIDWNRRQQGERLVAIYPAEGTLWTDHPLALLELGNKPHELSVTENQRLTFQAFAQFLRSQESQLALLAAGYRPADLSIPLDGPGSPFANTDAVDWRQPQTTLQMPPPSVVNVVRNVWYYTKRPTNVYLVVDTSGSMEGTKIARTREALAAFVQQIQGDRDRVGLIEFGTSTKNFIPLRVMDERNRRDLLQVIEQMEAFGGTALIDAVYDAVADLQAQGDESAINAVVVMTDGQENESYRRLADIEELLRRSGSRPPVIFTIAFGQDADERLLQELARIGQGQFRRADETDIQELYRIISTYF</sequence>
<dbReference type="SUPFAM" id="SSF53850">
    <property type="entry name" value="Periplasmic binding protein-like II"/>
    <property type="match status" value="1"/>
</dbReference>
<dbReference type="Proteomes" id="UP000317371">
    <property type="component" value="Unassembled WGS sequence"/>
</dbReference>
<dbReference type="InterPro" id="IPR036465">
    <property type="entry name" value="vWFA_dom_sf"/>
</dbReference>
<dbReference type="Pfam" id="PF00092">
    <property type="entry name" value="VWA"/>
    <property type="match status" value="1"/>
</dbReference>
<dbReference type="PANTHER" id="PTHR10338:SF108">
    <property type="entry name" value="INTER-ALPHA-TRYPSIN INHIBITOR HEAVY CHAIN H4-LIKE PROTEIN"/>
    <property type="match status" value="1"/>
</dbReference>
<dbReference type="SUPFAM" id="SSF53300">
    <property type="entry name" value="vWA-like"/>
    <property type="match status" value="1"/>
</dbReference>
<reference evidence="3 4" key="1">
    <citation type="submission" date="2019-06" db="EMBL/GenBank/DDBJ databases">
        <title>Genome sequence of Litorilinea aerophila BAA-2444.</title>
        <authorList>
            <person name="Maclea K.S."/>
            <person name="Maurais E.G."/>
            <person name="Iannazzi L.C."/>
        </authorList>
    </citation>
    <scope>NUCLEOTIDE SEQUENCE [LARGE SCALE GENOMIC DNA]</scope>
    <source>
        <strain evidence="3 4">ATCC BAA-2444</strain>
    </source>
</reference>
<evidence type="ECO:0000259" key="2">
    <source>
        <dbReference type="PROSITE" id="PS50234"/>
    </source>
</evidence>
<keyword evidence="1" id="KW-0812">Transmembrane</keyword>
<feature type="domain" description="VWFA" evidence="2">
    <location>
        <begin position="416"/>
        <end position="589"/>
    </location>
</feature>
<dbReference type="Pfam" id="PF13531">
    <property type="entry name" value="SBP_bac_11"/>
    <property type="match status" value="1"/>
</dbReference>
<keyword evidence="1" id="KW-1133">Transmembrane helix</keyword>
<dbReference type="PROSITE" id="PS50234">
    <property type="entry name" value="VWFA"/>
    <property type="match status" value="1"/>
</dbReference>
<evidence type="ECO:0000256" key="1">
    <source>
        <dbReference type="SAM" id="Phobius"/>
    </source>
</evidence>
<comment type="caution">
    <text evidence="3">The sequence shown here is derived from an EMBL/GenBank/DDBJ whole genome shotgun (WGS) entry which is preliminary data.</text>
</comment>
<gene>
    <name evidence="3" type="ORF">FKZ61_02875</name>
</gene>
<keyword evidence="4" id="KW-1185">Reference proteome</keyword>
<organism evidence="3 4">
    <name type="scientific">Litorilinea aerophila</name>
    <dbReference type="NCBI Taxonomy" id="1204385"/>
    <lineage>
        <taxon>Bacteria</taxon>
        <taxon>Bacillati</taxon>
        <taxon>Chloroflexota</taxon>
        <taxon>Caldilineae</taxon>
        <taxon>Caldilineales</taxon>
        <taxon>Caldilineaceae</taxon>
        <taxon>Litorilinea</taxon>
    </lineage>
</organism>
<evidence type="ECO:0000313" key="3">
    <source>
        <dbReference type="EMBL" id="TQE97376.1"/>
    </source>
</evidence>
<dbReference type="InParanoid" id="A0A540VKX3"/>
<dbReference type="EMBL" id="VIGC01000003">
    <property type="protein sequence ID" value="TQE97376.1"/>
    <property type="molecule type" value="Genomic_DNA"/>
</dbReference>
<keyword evidence="1" id="KW-0472">Membrane</keyword>
<dbReference type="OrthoDB" id="2056845at2"/>
<dbReference type="InterPro" id="IPR002035">
    <property type="entry name" value="VWF_A"/>
</dbReference>
<evidence type="ECO:0000313" key="4">
    <source>
        <dbReference type="Proteomes" id="UP000317371"/>
    </source>
</evidence>
<dbReference type="RefSeq" id="WP_141608569.1">
    <property type="nucleotide sequence ID" value="NZ_VIGC02000003.1"/>
</dbReference>
<dbReference type="AlphaFoldDB" id="A0A540VKX3"/>
<dbReference type="PANTHER" id="PTHR10338">
    <property type="entry name" value="INTER-ALPHA-TRYPSIN INHIBITOR HEAVY CHAIN FAMILY MEMBER"/>
    <property type="match status" value="1"/>
</dbReference>
<name>A0A540VKX3_9CHLR</name>
<feature type="transmembrane region" description="Helical" evidence="1">
    <location>
        <begin position="21"/>
        <end position="47"/>
    </location>
</feature>
<dbReference type="SMART" id="SM00327">
    <property type="entry name" value="VWA"/>
    <property type="match status" value="1"/>
</dbReference>
<dbReference type="InterPro" id="IPR050934">
    <property type="entry name" value="ITIH"/>
</dbReference>
<proteinExistence type="predicted"/>
<protein>
    <submittedName>
        <fullName evidence="3">VWA domain-containing protein</fullName>
    </submittedName>
</protein>